<reference evidence="2" key="2">
    <citation type="submission" date="2015-01" db="EMBL/GenBank/DDBJ databases">
        <title>Evolutionary Origins and Diversification of the Mycorrhizal Mutualists.</title>
        <authorList>
            <consortium name="DOE Joint Genome Institute"/>
            <consortium name="Mycorrhizal Genomics Consortium"/>
            <person name="Kohler A."/>
            <person name="Kuo A."/>
            <person name="Nagy L.G."/>
            <person name="Floudas D."/>
            <person name="Copeland A."/>
            <person name="Barry K.W."/>
            <person name="Cichocki N."/>
            <person name="Veneault-Fourrey C."/>
            <person name="LaButti K."/>
            <person name="Lindquist E.A."/>
            <person name="Lipzen A."/>
            <person name="Lundell T."/>
            <person name="Morin E."/>
            <person name="Murat C."/>
            <person name="Riley R."/>
            <person name="Ohm R."/>
            <person name="Sun H."/>
            <person name="Tunlid A."/>
            <person name="Henrissat B."/>
            <person name="Grigoriev I.V."/>
            <person name="Hibbett D.S."/>
            <person name="Martin F."/>
        </authorList>
    </citation>
    <scope>NUCLEOTIDE SEQUENCE [LARGE SCALE GENOMIC DNA]</scope>
    <source>
        <strain evidence="2">UH-Slu-Lm8-n1</strain>
    </source>
</reference>
<dbReference type="Proteomes" id="UP000054485">
    <property type="component" value="Unassembled WGS sequence"/>
</dbReference>
<sequence length="55" mass="6180">MGIKLRSNLAGRLARPQTVPRQVYDRLDLEFPLALLSQQSKGCCTARKTSDKYGQ</sequence>
<proteinExistence type="predicted"/>
<evidence type="ECO:0000313" key="1">
    <source>
        <dbReference type="EMBL" id="KIK44296.1"/>
    </source>
</evidence>
<gene>
    <name evidence="1" type="ORF">CY34DRAFT_802800</name>
</gene>
<name>A0A0D0ARC5_9AGAM</name>
<protein>
    <submittedName>
        <fullName evidence="1">Uncharacterized protein</fullName>
    </submittedName>
</protein>
<dbReference type="InParanoid" id="A0A0D0ARC5"/>
<reference evidence="1 2" key="1">
    <citation type="submission" date="2014-04" db="EMBL/GenBank/DDBJ databases">
        <authorList>
            <consortium name="DOE Joint Genome Institute"/>
            <person name="Kuo A."/>
            <person name="Ruytinx J."/>
            <person name="Rineau F."/>
            <person name="Colpaert J."/>
            <person name="Kohler A."/>
            <person name="Nagy L.G."/>
            <person name="Floudas D."/>
            <person name="Copeland A."/>
            <person name="Barry K.W."/>
            <person name="Cichocki N."/>
            <person name="Veneault-Fourrey C."/>
            <person name="LaButti K."/>
            <person name="Lindquist E.A."/>
            <person name="Lipzen A."/>
            <person name="Lundell T."/>
            <person name="Morin E."/>
            <person name="Murat C."/>
            <person name="Sun H."/>
            <person name="Tunlid A."/>
            <person name="Henrissat B."/>
            <person name="Grigoriev I.V."/>
            <person name="Hibbett D.S."/>
            <person name="Martin F."/>
            <person name="Nordberg H.P."/>
            <person name="Cantor M.N."/>
            <person name="Hua S.X."/>
        </authorList>
    </citation>
    <scope>NUCLEOTIDE SEQUENCE [LARGE SCALE GENOMIC DNA]</scope>
    <source>
        <strain evidence="1 2">UH-Slu-Lm8-n1</strain>
    </source>
</reference>
<keyword evidence="2" id="KW-1185">Reference proteome</keyword>
<dbReference type="HOGENOM" id="CLU_3033981_0_0_1"/>
<organism evidence="1 2">
    <name type="scientific">Suillus luteus UH-Slu-Lm8-n1</name>
    <dbReference type="NCBI Taxonomy" id="930992"/>
    <lineage>
        <taxon>Eukaryota</taxon>
        <taxon>Fungi</taxon>
        <taxon>Dikarya</taxon>
        <taxon>Basidiomycota</taxon>
        <taxon>Agaricomycotina</taxon>
        <taxon>Agaricomycetes</taxon>
        <taxon>Agaricomycetidae</taxon>
        <taxon>Boletales</taxon>
        <taxon>Suillineae</taxon>
        <taxon>Suillaceae</taxon>
        <taxon>Suillus</taxon>
    </lineage>
</organism>
<dbReference type="AlphaFoldDB" id="A0A0D0ARC5"/>
<evidence type="ECO:0000313" key="2">
    <source>
        <dbReference type="Proteomes" id="UP000054485"/>
    </source>
</evidence>
<dbReference type="EMBL" id="KN835193">
    <property type="protein sequence ID" value="KIK44296.1"/>
    <property type="molecule type" value="Genomic_DNA"/>
</dbReference>
<accession>A0A0D0ARC5</accession>